<dbReference type="GO" id="GO:0051301">
    <property type="term" value="P:cell division"/>
    <property type="evidence" value="ECO:0007669"/>
    <property type="project" value="InterPro"/>
</dbReference>
<organism evidence="2 3">
    <name type="scientific">Coemansia brasiliensis</name>
    <dbReference type="NCBI Taxonomy" id="2650707"/>
    <lineage>
        <taxon>Eukaryota</taxon>
        <taxon>Fungi</taxon>
        <taxon>Fungi incertae sedis</taxon>
        <taxon>Zoopagomycota</taxon>
        <taxon>Kickxellomycotina</taxon>
        <taxon>Kickxellomycetes</taxon>
        <taxon>Kickxellales</taxon>
        <taxon>Kickxellaceae</taxon>
        <taxon>Coemansia</taxon>
    </lineage>
</organism>
<dbReference type="InterPro" id="IPR013218">
    <property type="entry name" value="Dsn1/Mis13"/>
</dbReference>
<sequence>MMIAKTLNCENDHGFIFKRGRPSAAVKAIGAIASQPTYETPSKRPAAPLHKSSSQLDFPEPKRRLTSSPSQQLDYQEELQDISVPIRKPPQPTPLISRTRMRQSMTPQGKVQQRRKSGGRRATAAVPHRRMSRKATLGKRRRSTFSMRGKRASSIGGGFKAMPHDAVDASDFYRHISPEMPEPIRLRQLLAWCARKTAQVPEWPKELPSHVAQLLSDAAREAVDDIHSAFERGEIATSWYHRPVDSEEQLKEDDEVQPHPENRANEEAKEKLLARIAKLQAENEAWMRELKRAGAEHAKCLDRLPKPVQSLAADSKASDCEPIARALSSIDWSPVLQENSNVSDYIEDANSGAISSEIASAEEQIDRATRDIEVQLDAVHLDMHCAYETHKHAVSRCNKYRRDLGFIFEQRRERALAVASSVKTQIPNDASQPSQKPAVIDPTHDLLRTLASTLSKQ</sequence>
<feature type="compositionally biased region" description="Polar residues" evidence="1">
    <location>
        <begin position="102"/>
        <end position="111"/>
    </location>
</feature>
<evidence type="ECO:0000256" key="1">
    <source>
        <dbReference type="SAM" id="MobiDB-lite"/>
    </source>
</evidence>
<comment type="caution">
    <text evidence="2">The sequence shown here is derived from an EMBL/GenBank/DDBJ whole genome shotgun (WGS) entry which is preliminary data.</text>
</comment>
<keyword evidence="3" id="KW-1185">Reference proteome</keyword>
<evidence type="ECO:0000313" key="2">
    <source>
        <dbReference type="EMBL" id="KAJ2850416.1"/>
    </source>
</evidence>
<reference evidence="2" key="1">
    <citation type="submission" date="2022-07" db="EMBL/GenBank/DDBJ databases">
        <title>Phylogenomic reconstructions and comparative analyses of Kickxellomycotina fungi.</title>
        <authorList>
            <person name="Reynolds N.K."/>
            <person name="Stajich J.E."/>
            <person name="Barry K."/>
            <person name="Grigoriev I.V."/>
            <person name="Crous P."/>
            <person name="Smith M.E."/>
        </authorList>
    </citation>
    <scope>NUCLEOTIDE SEQUENCE</scope>
    <source>
        <strain evidence="2">NRRL 1566</strain>
    </source>
</reference>
<dbReference type="Pfam" id="PF08202">
    <property type="entry name" value="MIS13"/>
    <property type="match status" value="1"/>
</dbReference>
<gene>
    <name evidence="2" type="ORF">IWW36_001905</name>
</gene>
<proteinExistence type="predicted"/>
<dbReference type="GO" id="GO:0000444">
    <property type="term" value="C:MIS12/MIND type complex"/>
    <property type="evidence" value="ECO:0007669"/>
    <property type="project" value="InterPro"/>
</dbReference>
<dbReference type="EMBL" id="JANBUW010000033">
    <property type="protein sequence ID" value="KAJ2850416.1"/>
    <property type="molecule type" value="Genomic_DNA"/>
</dbReference>
<protein>
    <recommendedName>
        <fullName evidence="4">Kinetochore protein mis13</fullName>
    </recommendedName>
</protein>
<dbReference type="Proteomes" id="UP001139887">
    <property type="component" value="Unassembled WGS sequence"/>
</dbReference>
<feature type="region of interest" description="Disordered" evidence="1">
    <location>
        <begin position="36"/>
        <end position="159"/>
    </location>
</feature>
<dbReference type="PANTHER" id="PTHR14778">
    <property type="entry name" value="KINETOCHORE-ASSOCIATED PROTEIN DSN1 HOMOLOG"/>
    <property type="match status" value="1"/>
</dbReference>
<dbReference type="GO" id="GO:0007059">
    <property type="term" value="P:chromosome segregation"/>
    <property type="evidence" value="ECO:0007669"/>
    <property type="project" value="InterPro"/>
</dbReference>
<evidence type="ECO:0008006" key="4">
    <source>
        <dbReference type="Google" id="ProtNLM"/>
    </source>
</evidence>
<feature type="compositionally biased region" description="Basic residues" evidence="1">
    <location>
        <begin position="127"/>
        <end position="151"/>
    </location>
</feature>
<name>A0A9W8M0E5_9FUNG</name>
<dbReference type="AlphaFoldDB" id="A0A9W8M0E5"/>
<dbReference type="OrthoDB" id="10249039at2759"/>
<accession>A0A9W8M0E5</accession>
<feature type="compositionally biased region" description="Basic and acidic residues" evidence="1">
    <location>
        <begin position="256"/>
        <end position="265"/>
    </location>
</feature>
<dbReference type="PANTHER" id="PTHR14778:SF2">
    <property type="entry name" value="KINETOCHORE-ASSOCIATED PROTEIN DSN1 HOMOLOG"/>
    <property type="match status" value="1"/>
</dbReference>
<evidence type="ECO:0000313" key="3">
    <source>
        <dbReference type="Proteomes" id="UP001139887"/>
    </source>
</evidence>
<feature type="region of interest" description="Disordered" evidence="1">
    <location>
        <begin position="241"/>
        <end position="265"/>
    </location>
</feature>